<dbReference type="PANTHER" id="PTHR14388:SF6">
    <property type="entry name" value="SH2 DOMAIN-CONTAINING PROTEIN 7"/>
    <property type="match status" value="1"/>
</dbReference>
<evidence type="ECO:0000256" key="3">
    <source>
        <dbReference type="SAM" id="MobiDB-lite"/>
    </source>
</evidence>
<evidence type="ECO:0000313" key="6">
    <source>
        <dbReference type="Proteomes" id="UP000694892"/>
    </source>
</evidence>
<feature type="compositionally biased region" description="Basic and acidic residues" evidence="3">
    <location>
        <begin position="158"/>
        <end position="173"/>
    </location>
</feature>
<dbReference type="PROSITE" id="PS50001">
    <property type="entry name" value="SH2"/>
    <property type="match status" value="1"/>
</dbReference>
<reference evidence="6" key="1">
    <citation type="journal article" date="2016" name="Nature">
        <title>Genome evolution in the allotetraploid frog Xenopus laevis.</title>
        <authorList>
            <person name="Session A.M."/>
            <person name="Uno Y."/>
            <person name="Kwon T."/>
            <person name="Chapman J.A."/>
            <person name="Toyoda A."/>
            <person name="Takahashi S."/>
            <person name="Fukui A."/>
            <person name="Hikosaka A."/>
            <person name="Suzuki A."/>
            <person name="Kondo M."/>
            <person name="van Heeringen S.J."/>
            <person name="Quigley I."/>
            <person name="Heinz S."/>
            <person name="Ogino H."/>
            <person name="Ochi H."/>
            <person name="Hellsten U."/>
            <person name="Lyons J.B."/>
            <person name="Simakov O."/>
            <person name="Putnam N."/>
            <person name="Stites J."/>
            <person name="Kuroki Y."/>
            <person name="Tanaka T."/>
            <person name="Michiue T."/>
            <person name="Watanabe M."/>
            <person name="Bogdanovic O."/>
            <person name="Lister R."/>
            <person name="Georgiou G."/>
            <person name="Paranjpe S.S."/>
            <person name="van Kruijsbergen I."/>
            <person name="Shu S."/>
            <person name="Carlson J."/>
            <person name="Kinoshita T."/>
            <person name="Ohta Y."/>
            <person name="Mawaribuchi S."/>
            <person name="Jenkins J."/>
            <person name="Grimwood J."/>
            <person name="Schmutz J."/>
            <person name="Mitros T."/>
            <person name="Mozaffari S.V."/>
            <person name="Suzuki Y."/>
            <person name="Haramoto Y."/>
            <person name="Yamamoto T.S."/>
            <person name="Takagi C."/>
            <person name="Heald R."/>
            <person name="Miller K."/>
            <person name="Haudenschild C."/>
            <person name="Kitzman J."/>
            <person name="Nakayama T."/>
            <person name="Izutsu Y."/>
            <person name="Robert J."/>
            <person name="Fortriede J."/>
            <person name="Burns K."/>
            <person name="Lotay V."/>
            <person name="Karimi K."/>
            <person name="Yasuoka Y."/>
            <person name="Dichmann D.S."/>
            <person name="Flajnik M.F."/>
            <person name="Houston D.W."/>
            <person name="Shendure J."/>
            <person name="DuPasquier L."/>
            <person name="Vize P.D."/>
            <person name="Zorn A.M."/>
            <person name="Ito M."/>
            <person name="Marcotte E.M."/>
            <person name="Wallingford J.B."/>
            <person name="Ito Y."/>
            <person name="Asashima M."/>
            <person name="Ueno N."/>
            <person name="Matsuda Y."/>
            <person name="Veenstra G.J."/>
            <person name="Fujiyama A."/>
            <person name="Harland R.M."/>
            <person name="Taira M."/>
            <person name="Rokhsar D.S."/>
        </authorList>
    </citation>
    <scope>NUCLEOTIDE SEQUENCE [LARGE SCALE GENOMIC DNA]</scope>
    <source>
        <strain evidence="6">J</strain>
    </source>
</reference>
<dbReference type="GO" id="GO:0005737">
    <property type="term" value="C:cytoplasm"/>
    <property type="evidence" value="ECO:0007669"/>
    <property type="project" value="TreeGrafter"/>
</dbReference>
<dbReference type="SMART" id="SM00252">
    <property type="entry name" value="SH2"/>
    <property type="match status" value="1"/>
</dbReference>
<evidence type="ECO:0000259" key="4">
    <source>
        <dbReference type="PROSITE" id="PS50001"/>
    </source>
</evidence>
<dbReference type="EMBL" id="CM004471">
    <property type="protein sequence ID" value="OCT87117.1"/>
    <property type="molecule type" value="Genomic_DNA"/>
</dbReference>
<name>A0A974DAG1_XENLA</name>
<keyword evidence="1 2" id="KW-0727">SH2 domain</keyword>
<evidence type="ECO:0000313" key="5">
    <source>
        <dbReference type="EMBL" id="OCT87117.1"/>
    </source>
</evidence>
<dbReference type="PANTHER" id="PTHR14388">
    <property type="entry name" value="T CELL-SPECIFIC ADAPTER PROTEIN TSAD"/>
    <property type="match status" value="1"/>
</dbReference>
<dbReference type="Gene3D" id="3.30.505.10">
    <property type="entry name" value="SH2 domain"/>
    <property type="match status" value="1"/>
</dbReference>
<evidence type="ECO:0000256" key="2">
    <source>
        <dbReference type="PROSITE-ProRule" id="PRU00191"/>
    </source>
</evidence>
<organism evidence="5 6">
    <name type="scientific">Xenopus laevis</name>
    <name type="common">African clawed frog</name>
    <dbReference type="NCBI Taxonomy" id="8355"/>
    <lineage>
        <taxon>Eukaryota</taxon>
        <taxon>Metazoa</taxon>
        <taxon>Chordata</taxon>
        <taxon>Craniata</taxon>
        <taxon>Vertebrata</taxon>
        <taxon>Euteleostomi</taxon>
        <taxon>Amphibia</taxon>
        <taxon>Batrachia</taxon>
        <taxon>Anura</taxon>
        <taxon>Pipoidea</taxon>
        <taxon>Pipidae</taxon>
        <taxon>Xenopodinae</taxon>
        <taxon>Xenopus</taxon>
        <taxon>Xenopus</taxon>
    </lineage>
</organism>
<accession>A0A974DAG1</accession>
<feature type="region of interest" description="Disordered" evidence="3">
    <location>
        <begin position="126"/>
        <end position="173"/>
    </location>
</feature>
<proteinExistence type="predicted"/>
<feature type="compositionally biased region" description="Low complexity" evidence="3">
    <location>
        <begin position="127"/>
        <end position="142"/>
    </location>
</feature>
<dbReference type="PRINTS" id="PR00401">
    <property type="entry name" value="SH2DOMAIN"/>
</dbReference>
<dbReference type="Proteomes" id="UP000694892">
    <property type="component" value="Chromosome 3S"/>
</dbReference>
<dbReference type="AlphaFoldDB" id="A0A974DAG1"/>
<dbReference type="SUPFAM" id="SSF55550">
    <property type="entry name" value="SH2 domain"/>
    <property type="match status" value="1"/>
</dbReference>
<evidence type="ECO:0000256" key="1">
    <source>
        <dbReference type="ARBA" id="ARBA00022999"/>
    </source>
</evidence>
<gene>
    <name evidence="5" type="ORF">XELAEV_18020811mg</name>
</gene>
<dbReference type="InterPro" id="IPR036860">
    <property type="entry name" value="SH2_dom_sf"/>
</dbReference>
<dbReference type="Pfam" id="PF00017">
    <property type="entry name" value="SH2"/>
    <property type="match status" value="1"/>
</dbReference>
<protein>
    <recommendedName>
        <fullName evidence="4">SH2 domain-containing protein</fullName>
    </recommendedName>
</protein>
<dbReference type="InterPro" id="IPR000980">
    <property type="entry name" value="SH2"/>
</dbReference>
<feature type="domain" description="SH2" evidence="4">
    <location>
        <begin position="21"/>
        <end position="112"/>
    </location>
</feature>
<sequence>MPFTPKCMLEKQSTDDCLSEWFHGLISRRETEELLKSQETGCFLIRLSQRTFGYILSYKGKERCRHFVINQLSNGQLVVSRDSMSHNSLSALINHYQTLPIYPYGEKLTKSYIKFSDFNKYDEIEPGFQNKKGQNKKGQINSKQDDALSSQSKNKTRSNPEKMNMDCAKNEKQKRFFFAEKKK</sequence>